<dbReference type="SMART" id="SM00248">
    <property type="entry name" value="ANK"/>
    <property type="match status" value="9"/>
</dbReference>
<feature type="domain" description="GPI inositol-deacylase winged helix" evidence="3">
    <location>
        <begin position="670"/>
        <end position="756"/>
    </location>
</feature>
<dbReference type="SUPFAM" id="SSF53167">
    <property type="entry name" value="Purine and uridine phosphorylases"/>
    <property type="match status" value="1"/>
</dbReference>
<dbReference type="VEuPathDB" id="FungiDB:BTJ68_07157"/>
<gene>
    <name evidence="5" type="ORF">D0861_01937</name>
</gene>
<organism evidence="5 6">
    <name type="scientific">Hortaea werneckii</name>
    <name type="common">Black yeast</name>
    <name type="synonym">Cladosporium werneckii</name>
    <dbReference type="NCBI Taxonomy" id="91943"/>
    <lineage>
        <taxon>Eukaryota</taxon>
        <taxon>Fungi</taxon>
        <taxon>Dikarya</taxon>
        <taxon>Ascomycota</taxon>
        <taxon>Pezizomycotina</taxon>
        <taxon>Dothideomycetes</taxon>
        <taxon>Dothideomycetidae</taxon>
        <taxon>Mycosphaerellales</taxon>
        <taxon>Teratosphaeriaceae</taxon>
        <taxon>Hortaea</taxon>
    </lineage>
</organism>
<evidence type="ECO:0000313" key="5">
    <source>
        <dbReference type="EMBL" id="RMY93429.1"/>
    </source>
</evidence>
<dbReference type="OrthoDB" id="194358at2759"/>
<dbReference type="PANTHER" id="PTHR46082">
    <property type="entry name" value="ATP/GTP-BINDING PROTEIN-RELATED"/>
    <property type="match status" value="1"/>
</dbReference>
<dbReference type="Gene3D" id="1.25.40.20">
    <property type="entry name" value="Ankyrin repeat-containing domain"/>
    <property type="match status" value="3"/>
</dbReference>
<dbReference type="Pfam" id="PF12796">
    <property type="entry name" value="Ank_2"/>
    <property type="match status" value="1"/>
</dbReference>
<sequence length="1404" mass="157544">MAAVQSMLDEEYDQLKSQHVHDINSYVLGRIHKHNVVIACLPSGVYGTTCAALVAESMLRTFAGLRFGLLVGVGGGIPDVKEGRDVRLGDVVVSQPDQIFGGVVQYDMGKNHGTDNFVRKGALDSPPQRLLTALARLRSTSDLGLQARKTYATFVTEAYEKHPGLRDAGYTSPSPDTDHLYCARCRTETWWLLLWLLLAWVCPFLRCDLCDSGRVRRPLRTGSRIHYGTIASGNQVIKDSFQRDKLGRIYNALCVEMEAAGLMNKFRCLVIRGICDYADHCKNDAWQKYAALVAAAYAKDFLQHVTPEQTDQLQRIQDVAEILQDQLGVQQEILAETRQQRRDVQLRLLDDKQRRCHQTFKTCSYEEFKDANPLRAEGTCQWVLQHPVYNEWQRCDVDALLWISADPGCGKSVLARSLVDRELHEAEAHTVCYFFFKDNEEQDHVATALCAILHQLFTQQPNLIRHAMKPRDKHGDSLPREKSELWRILIAAATDEDAQSVTCVLDALDECRPGDRGELLKRLVEFHAVAKKSARQSSGRRRGQAKFLVTSRPYDDIEEGFHHLLQTFPTIRLRGEDENDQIRHEINLVIEERMLSDPKILRLPEKLRKCLRKTLLDTENRTYLWLHLAIKSIPETLLNSFQPEKEPFDFLPSTIDDAYEKILSRIDESNRDKARRILQIVVGSRRPLKVPEMAIALGLSVSGHKPDMVRLEDVRLDVNHIHERLRQWCGLFLYVHHDRILFIHQTAKEFLVADRLSPKASTGWKRCLDTVETEGEMARICIHYLHMEEILPVARDLTQQVFQSGGTSLELSARIHEMSSIESFMLYAAQYWPSHKRAGPYDLGEAITSWLQELYNDDMQRHWFQVFWNTRSQMGGSFGSSPDTQLFTRLQLAAFLEDEQTLCETLKTAQAADLLYDGEFHKTALDWACWEDQDKAVEMLMDTSSDITDVEYYRSAIFTAIQRGHHTPVKIMLQKGVDPNAPSSIYLNPLTQASEKGFEKVVEVLLRNGADSGGCGKAALSAASRNGNQKIVERLLESGADVNADAGWPIGTGLREASKRGHVNIVKLLLKKGADPNGHTKEPIGNALQAASESGYKEIIRILLDAGADINAVSGKFGTALQAAAWRGDKETVEMLLDAGADVNVQGGRYTNALQMAVVEDNDEIVRILLKSGANINTRGVRYENAPQAACSPFTPLSGGRRAEESRAVDSLLDAGADVSTEGGYYGSLLRTAFHGHRIRMMITLIKHGAGHKAEVAPYDYAIEVALVFGRHGVVETLLSANAASNGKCYHDRDFQKAMRKGYTDAVWLLLGHRPRRKMSPEIDNSSNPPLTAITLWHEMAVEMLRDRGADAELKDVLGDTLDLAKREGLGGIIDMLFKGRLPSTVGTTMTKDSRRGMCCLKGV</sequence>
<evidence type="ECO:0000259" key="3">
    <source>
        <dbReference type="Pfam" id="PF22939"/>
    </source>
</evidence>
<evidence type="ECO:0000256" key="2">
    <source>
        <dbReference type="PROSITE-ProRule" id="PRU00023"/>
    </source>
</evidence>
<dbReference type="InterPro" id="IPR054471">
    <property type="entry name" value="GPIID_WHD"/>
</dbReference>
<dbReference type="Pfam" id="PF24883">
    <property type="entry name" value="NPHP3_N"/>
    <property type="match status" value="1"/>
</dbReference>
<dbReference type="InterPro" id="IPR002110">
    <property type="entry name" value="Ankyrin_rpt"/>
</dbReference>
<dbReference type="SUPFAM" id="SSF48403">
    <property type="entry name" value="Ankyrin repeat"/>
    <property type="match status" value="2"/>
</dbReference>
<feature type="repeat" description="ANK" evidence="2">
    <location>
        <begin position="1116"/>
        <end position="1148"/>
    </location>
</feature>
<reference evidence="5 6" key="1">
    <citation type="journal article" date="2018" name="BMC Genomics">
        <title>Genomic evidence for intraspecific hybridization in a clonal and extremely halotolerant yeast.</title>
        <authorList>
            <person name="Gostincar C."/>
            <person name="Stajich J.E."/>
            <person name="Zupancic J."/>
            <person name="Zalar P."/>
            <person name="Gunde-Cimerman N."/>
        </authorList>
    </citation>
    <scope>NUCLEOTIDE SEQUENCE [LARGE SCALE GENOMIC DNA]</scope>
    <source>
        <strain evidence="5 6">EXF-2788</strain>
    </source>
</reference>
<dbReference type="Proteomes" id="UP000268823">
    <property type="component" value="Unassembled WGS sequence"/>
</dbReference>
<feature type="repeat" description="ANK" evidence="2">
    <location>
        <begin position="1086"/>
        <end position="1115"/>
    </location>
</feature>
<dbReference type="PROSITE" id="PS50297">
    <property type="entry name" value="ANK_REP_REGION"/>
    <property type="match status" value="5"/>
</dbReference>
<keyword evidence="1" id="KW-0677">Repeat</keyword>
<dbReference type="PROSITE" id="PS50088">
    <property type="entry name" value="ANK_REPEAT"/>
    <property type="match status" value="5"/>
</dbReference>
<comment type="caution">
    <text evidence="5">The sequence shown here is derived from an EMBL/GenBank/DDBJ whole genome shotgun (WGS) entry which is preliminary data.</text>
</comment>
<dbReference type="InterPro" id="IPR027417">
    <property type="entry name" value="P-loop_NTPase"/>
</dbReference>
<feature type="repeat" description="ANK" evidence="2">
    <location>
        <begin position="1149"/>
        <end position="1181"/>
    </location>
</feature>
<dbReference type="InterPro" id="IPR035994">
    <property type="entry name" value="Nucleoside_phosphorylase_sf"/>
</dbReference>
<evidence type="ECO:0000313" key="6">
    <source>
        <dbReference type="Proteomes" id="UP000268823"/>
    </source>
</evidence>
<dbReference type="InterPro" id="IPR036770">
    <property type="entry name" value="Ankyrin_rpt-contain_sf"/>
</dbReference>
<protein>
    <submittedName>
        <fullName evidence="5">Uncharacterized protein</fullName>
    </submittedName>
</protein>
<dbReference type="EMBL" id="QWIR01000021">
    <property type="protein sequence ID" value="RMY93429.1"/>
    <property type="molecule type" value="Genomic_DNA"/>
</dbReference>
<dbReference type="Pfam" id="PF00023">
    <property type="entry name" value="Ank"/>
    <property type="match status" value="2"/>
</dbReference>
<feature type="repeat" description="ANK" evidence="2">
    <location>
        <begin position="1052"/>
        <end position="1081"/>
    </location>
</feature>
<evidence type="ECO:0000259" key="4">
    <source>
        <dbReference type="Pfam" id="PF24883"/>
    </source>
</evidence>
<feature type="repeat" description="ANK" evidence="2">
    <location>
        <begin position="1015"/>
        <end position="1047"/>
    </location>
</feature>
<proteinExistence type="predicted"/>
<name>A0A3M7FX31_HORWE</name>
<evidence type="ECO:0000256" key="1">
    <source>
        <dbReference type="ARBA" id="ARBA00022737"/>
    </source>
</evidence>
<dbReference type="PANTHER" id="PTHR46082:SF11">
    <property type="entry name" value="AAA+ ATPASE DOMAIN-CONTAINING PROTEIN-RELATED"/>
    <property type="match status" value="1"/>
</dbReference>
<dbReference type="InterPro" id="IPR053137">
    <property type="entry name" value="NLR-like"/>
</dbReference>
<dbReference type="Pfam" id="PF22939">
    <property type="entry name" value="WHD_GPIID"/>
    <property type="match status" value="1"/>
</dbReference>
<dbReference type="Pfam" id="PF13637">
    <property type="entry name" value="Ank_4"/>
    <property type="match status" value="1"/>
</dbReference>
<keyword evidence="2" id="KW-0040">ANK repeat</keyword>
<dbReference type="InterPro" id="IPR056884">
    <property type="entry name" value="NPHP3-like_N"/>
</dbReference>
<dbReference type="Gene3D" id="3.40.50.1580">
    <property type="entry name" value="Nucleoside phosphorylase domain"/>
    <property type="match status" value="1"/>
</dbReference>
<feature type="domain" description="Nephrocystin 3-like N-terminal" evidence="4">
    <location>
        <begin position="378"/>
        <end position="552"/>
    </location>
</feature>
<accession>A0A3M7FX31</accession>
<dbReference type="GO" id="GO:0009116">
    <property type="term" value="P:nucleoside metabolic process"/>
    <property type="evidence" value="ECO:0007669"/>
    <property type="project" value="InterPro"/>
</dbReference>
<dbReference type="GO" id="GO:0003824">
    <property type="term" value="F:catalytic activity"/>
    <property type="evidence" value="ECO:0007669"/>
    <property type="project" value="InterPro"/>
</dbReference>
<dbReference type="Gene3D" id="3.40.50.300">
    <property type="entry name" value="P-loop containing nucleotide triphosphate hydrolases"/>
    <property type="match status" value="1"/>
</dbReference>